<dbReference type="EMBL" id="CM056743">
    <property type="protein sequence ID" value="KAJ8670511.1"/>
    <property type="molecule type" value="Genomic_DNA"/>
</dbReference>
<evidence type="ECO:0000313" key="2">
    <source>
        <dbReference type="Proteomes" id="UP001239111"/>
    </source>
</evidence>
<evidence type="ECO:0000313" key="1">
    <source>
        <dbReference type="EMBL" id="KAJ8670511.1"/>
    </source>
</evidence>
<protein>
    <submittedName>
        <fullName evidence="1">Uncharacterized protein</fullName>
    </submittedName>
</protein>
<gene>
    <name evidence="1" type="ORF">QAD02_001770</name>
</gene>
<name>A0ACC2NIR1_9HYME</name>
<comment type="caution">
    <text evidence="1">The sequence shown here is derived from an EMBL/GenBank/DDBJ whole genome shotgun (WGS) entry which is preliminary data.</text>
</comment>
<accession>A0ACC2NIR1</accession>
<reference evidence="1" key="1">
    <citation type="submission" date="2023-04" db="EMBL/GenBank/DDBJ databases">
        <title>A chromosome-level genome assembly of the parasitoid wasp Eretmocerus hayati.</title>
        <authorList>
            <person name="Zhong Y."/>
            <person name="Liu S."/>
            <person name="Liu Y."/>
        </authorList>
    </citation>
    <scope>NUCLEOTIDE SEQUENCE</scope>
    <source>
        <strain evidence="1">ZJU_SS_LIU_2023</strain>
    </source>
</reference>
<proteinExistence type="predicted"/>
<keyword evidence="2" id="KW-1185">Reference proteome</keyword>
<dbReference type="Proteomes" id="UP001239111">
    <property type="component" value="Chromosome 3"/>
</dbReference>
<organism evidence="1 2">
    <name type="scientific">Eretmocerus hayati</name>
    <dbReference type="NCBI Taxonomy" id="131215"/>
    <lineage>
        <taxon>Eukaryota</taxon>
        <taxon>Metazoa</taxon>
        <taxon>Ecdysozoa</taxon>
        <taxon>Arthropoda</taxon>
        <taxon>Hexapoda</taxon>
        <taxon>Insecta</taxon>
        <taxon>Pterygota</taxon>
        <taxon>Neoptera</taxon>
        <taxon>Endopterygota</taxon>
        <taxon>Hymenoptera</taxon>
        <taxon>Apocrita</taxon>
        <taxon>Proctotrupomorpha</taxon>
        <taxon>Chalcidoidea</taxon>
        <taxon>Aphelinidae</taxon>
        <taxon>Aphelininae</taxon>
        <taxon>Eretmocerus</taxon>
    </lineage>
</organism>
<sequence length="331" mass="39121">MNILPKKRWHVRTKENIARVRRDEALAAEEARIEQARIDKAESEARLNLLRAESRKKSGSLVPASVEEDSKVDQNSSKSSKHINFFEELERGNIDHSRTNKDYEKDKKEEQEKYEKQIGYLTYLGQGIKEAVSKSWYNEVPRRLADTEKDVEIKPNRKLLEDPLQDIRGYMKIISLKQGKDEWNQVSRYPDFKTEKLEPRVKIENNSFGDVKIFSKGMKRKMSSSSSADDSSECKPKSHKKHKKDKKHRKRKKHKKDKERNEVQQTFDIEKLRAERIEREKRERLRTQALLAEVKQQSRDGESNPQPTVKQKYNSQFFPQLARQNCEKSHR</sequence>